<dbReference type="InterPro" id="IPR032710">
    <property type="entry name" value="NTF2-like_dom_sf"/>
</dbReference>
<evidence type="ECO:0000313" key="1">
    <source>
        <dbReference type="EMBL" id="GAA4945664.1"/>
    </source>
</evidence>
<dbReference type="AlphaFoldDB" id="A0AAV3U457"/>
<gene>
    <name evidence="1" type="ORF">GCM10025791_26080</name>
</gene>
<keyword evidence="2" id="KW-1185">Reference proteome</keyword>
<reference evidence="2" key="1">
    <citation type="journal article" date="2019" name="Int. J. Syst. Evol. Microbiol.">
        <title>The Global Catalogue of Microorganisms (GCM) 10K type strain sequencing project: providing services to taxonomists for standard genome sequencing and annotation.</title>
        <authorList>
            <consortium name="The Broad Institute Genomics Platform"/>
            <consortium name="The Broad Institute Genome Sequencing Center for Infectious Disease"/>
            <person name="Wu L."/>
            <person name="Ma J."/>
        </authorList>
    </citation>
    <scope>NUCLEOTIDE SEQUENCE [LARGE SCALE GENOMIC DNA]</scope>
    <source>
        <strain evidence="2">JCM 19134</strain>
    </source>
</reference>
<dbReference type="Gene3D" id="3.10.450.50">
    <property type="match status" value="1"/>
</dbReference>
<dbReference type="SUPFAM" id="SSF54427">
    <property type="entry name" value="NTF2-like"/>
    <property type="match status" value="1"/>
</dbReference>
<proteinExistence type="predicted"/>
<evidence type="ECO:0008006" key="3">
    <source>
        <dbReference type="Google" id="ProtNLM"/>
    </source>
</evidence>
<sequence length="131" mass="14495">MSNQTQDLVEAFFTGLKQGEVSPKLISPDFSAWTLTSGDMDQQRFCGGVKLLAAIIEGELIYQRVSLTCDDSAAAVEVTSDWRLNNGDRAQNNHVFLFQIRDGRISHVREYMNPTVPSDVLGPAMQAAMSR</sequence>
<comment type="caution">
    <text evidence="1">The sequence shown here is derived from an EMBL/GenBank/DDBJ whole genome shotgun (WGS) entry which is preliminary data.</text>
</comment>
<dbReference type="Proteomes" id="UP001409585">
    <property type="component" value="Unassembled WGS sequence"/>
</dbReference>
<accession>A0AAV3U457</accession>
<organism evidence="1 2">
    <name type="scientific">Halioxenophilus aromaticivorans</name>
    <dbReference type="NCBI Taxonomy" id="1306992"/>
    <lineage>
        <taxon>Bacteria</taxon>
        <taxon>Pseudomonadati</taxon>
        <taxon>Pseudomonadota</taxon>
        <taxon>Gammaproteobacteria</taxon>
        <taxon>Alteromonadales</taxon>
        <taxon>Alteromonadaceae</taxon>
        <taxon>Halioxenophilus</taxon>
    </lineage>
</organism>
<dbReference type="RefSeq" id="WP_345422792.1">
    <property type="nucleotide sequence ID" value="NZ_AP031496.1"/>
</dbReference>
<name>A0AAV3U457_9ALTE</name>
<evidence type="ECO:0000313" key="2">
    <source>
        <dbReference type="Proteomes" id="UP001409585"/>
    </source>
</evidence>
<protein>
    <recommendedName>
        <fullName evidence="3">SnoaL-like domain-containing protein</fullName>
    </recommendedName>
</protein>
<dbReference type="EMBL" id="BAABLX010000024">
    <property type="protein sequence ID" value="GAA4945664.1"/>
    <property type="molecule type" value="Genomic_DNA"/>
</dbReference>